<dbReference type="PROSITE" id="PS51123">
    <property type="entry name" value="OMPA_2"/>
    <property type="match status" value="1"/>
</dbReference>
<proteinExistence type="predicted"/>
<dbReference type="InterPro" id="IPR036737">
    <property type="entry name" value="OmpA-like_sf"/>
</dbReference>
<keyword evidence="2 3" id="KW-0472">Membrane</keyword>
<dbReference type="PANTHER" id="PTHR30329:SF20">
    <property type="entry name" value="EXPORTED PROTEIN"/>
    <property type="match status" value="1"/>
</dbReference>
<sequence length="270" mass="29394">MNLAHNAKHLLLVSAISLALAGCAAKPSMPEGAADVRGKLTRLQADPQLNTRAPVALKAAEDAVIVAEQPRKDQDAEQALGQHLVVIADRKVEIATALAQTRFYEDQRKILSQQREGARLDSRTREADQAQRQNSQLQQQIDELNAKQTERGLVMTLGDLLFATGRSELRAGTANNLGKLAIFLGQHPERQVLIEGHTDNVGSEEMNLSLSQRRADSVMHYLTNQGVSPSRLGASGKGESMPVAGNESASGRQMNRRVEIIISHDMASQR</sequence>
<keyword evidence="8" id="KW-1185">Reference proteome</keyword>
<dbReference type="SUPFAM" id="SSF103088">
    <property type="entry name" value="OmpA-like"/>
    <property type="match status" value="1"/>
</dbReference>
<protein>
    <submittedName>
        <fullName evidence="7">Outer membrane protein OmpA</fullName>
    </submittedName>
</protein>
<dbReference type="Pfam" id="PF14346">
    <property type="entry name" value="DUF4398"/>
    <property type="match status" value="1"/>
</dbReference>
<dbReference type="PRINTS" id="PR01021">
    <property type="entry name" value="OMPADOMAIN"/>
</dbReference>
<dbReference type="Proteomes" id="UP000242418">
    <property type="component" value="Unassembled WGS sequence"/>
</dbReference>
<dbReference type="Pfam" id="PF00691">
    <property type="entry name" value="OmpA"/>
    <property type="match status" value="1"/>
</dbReference>
<evidence type="ECO:0000256" key="5">
    <source>
        <dbReference type="SAM" id="SignalP"/>
    </source>
</evidence>
<feature type="signal peptide" evidence="5">
    <location>
        <begin position="1"/>
        <end position="21"/>
    </location>
</feature>
<feature type="compositionally biased region" description="Basic and acidic residues" evidence="4">
    <location>
        <begin position="116"/>
        <end position="129"/>
    </location>
</feature>
<name>A0AB37Z8H3_9PSED</name>
<evidence type="ECO:0000256" key="4">
    <source>
        <dbReference type="SAM" id="MobiDB-lite"/>
    </source>
</evidence>
<evidence type="ECO:0000256" key="2">
    <source>
        <dbReference type="ARBA" id="ARBA00023136"/>
    </source>
</evidence>
<feature type="chain" id="PRO_5044337303" evidence="5">
    <location>
        <begin position="22"/>
        <end position="270"/>
    </location>
</feature>
<evidence type="ECO:0000313" key="8">
    <source>
        <dbReference type="Proteomes" id="UP000242418"/>
    </source>
</evidence>
<dbReference type="CDD" id="cd07185">
    <property type="entry name" value="OmpA_C-like"/>
    <property type="match status" value="1"/>
</dbReference>
<comment type="caution">
    <text evidence="7">The sequence shown here is derived from an EMBL/GenBank/DDBJ whole genome shotgun (WGS) entry which is preliminary data.</text>
</comment>
<dbReference type="InterPro" id="IPR006664">
    <property type="entry name" value="OMP_bac"/>
</dbReference>
<dbReference type="GO" id="GO:0009279">
    <property type="term" value="C:cell outer membrane"/>
    <property type="evidence" value="ECO:0007669"/>
    <property type="project" value="UniProtKB-SubCell"/>
</dbReference>
<dbReference type="InterPro" id="IPR050330">
    <property type="entry name" value="Bact_OuterMem_StrucFunc"/>
</dbReference>
<dbReference type="InterPro" id="IPR006665">
    <property type="entry name" value="OmpA-like"/>
</dbReference>
<evidence type="ECO:0000313" key="7">
    <source>
        <dbReference type="EMBL" id="SCW66067.1"/>
    </source>
</evidence>
<reference evidence="7 8" key="1">
    <citation type="submission" date="2016-10" db="EMBL/GenBank/DDBJ databases">
        <authorList>
            <person name="Varghese N."/>
            <person name="Submissions S."/>
        </authorList>
    </citation>
    <scope>NUCLEOTIDE SEQUENCE [LARGE SCALE GENOMIC DNA]</scope>
    <source>
        <strain evidence="7 8">DSM 17833</strain>
    </source>
</reference>
<comment type="subcellular location">
    <subcellularLocation>
        <location evidence="1">Cell outer membrane</location>
    </subcellularLocation>
</comment>
<feature type="region of interest" description="Disordered" evidence="4">
    <location>
        <begin position="114"/>
        <end position="137"/>
    </location>
</feature>
<gene>
    <name evidence="7" type="ORF">SAMN05216370_2574</name>
</gene>
<accession>A0AB37Z8H3</accession>
<dbReference type="Gene3D" id="3.30.1330.60">
    <property type="entry name" value="OmpA-like domain"/>
    <property type="match status" value="1"/>
</dbReference>
<dbReference type="PANTHER" id="PTHR30329">
    <property type="entry name" value="STATOR ELEMENT OF FLAGELLAR MOTOR COMPLEX"/>
    <property type="match status" value="1"/>
</dbReference>
<dbReference type="AlphaFoldDB" id="A0AB37Z8H3"/>
<keyword evidence="5" id="KW-0732">Signal</keyword>
<dbReference type="InterPro" id="IPR025511">
    <property type="entry name" value="DUF4398"/>
</dbReference>
<organism evidence="7 8">
    <name type="scientific">Pseudomonas peli</name>
    <dbReference type="NCBI Taxonomy" id="592361"/>
    <lineage>
        <taxon>Bacteria</taxon>
        <taxon>Pseudomonadati</taxon>
        <taxon>Pseudomonadota</taxon>
        <taxon>Gammaproteobacteria</taxon>
        <taxon>Pseudomonadales</taxon>
        <taxon>Pseudomonadaceae</taxon>
        <taxon>Pseudomonas</taxon>
    </lineage>
</organism>
<evidence type="ECO:0000256" key="3">
    <source>
        <dbReference type="PROSITE-ProRule" id="PRU00473"/>
    </source>
</evidence>
<evidence type="ECO:0000259" key="6">
    <source>
        <dbReference type="PROSITE" id="PS51123"/>
    </source>
</evidence>
<feature type="domain" description="OmpA-like" evidence="6">
    <location>
        <begin position="149"/>
        <end position="266"/>
    </location>
</feature>
<evidence type="ECO:0000256" key="1">
    <source>
        <dbReference type="ARBA" id="ARBA00004442"/>
    </source>
</evidence>
<feature type="region of interest" description="Disordered" evidence="4">
    <location>
        <begin position="227"/>
        <end position="251"/>
    </location>
</feature>
<dbReference type="EMBL" id="FMTL01000002">
    <property type="protein sequence ID" value="SCW66067.1"/>
    <property type="molecule type" value="Genomic_DNA"/>
</dbReference>
<dbReference type="RefSeq" id="WP_090252859.1">
    <property type="nucleotide sequence ID" value="NZ_FMTL01000002.1"/>
</dbReference>